<keyword evidence="2" id="KW-0472">Membrane</keyword>
<proteinExistence type="predicted"/>
<keyword evidence="2" id="KW-1133">Transmembrane helix</keyword>
<gene>
    <name evidence="3" type="ORF">BJY26_002813</name>
</gene>
<dbReference type="Proteomes" id="UP000539111">
    <property type="component" value="Unassembled WGS sequence"/>
</dbReference>
<protein>
    <recommendedName>
        <fullName evidence="5">DUF3099 domain-containing protein</fullName>
    </recommendedName>
</protein>
<reference evidence="3 4" key="1">
    <citation type="submission" date="2020-07" db="EMBL/GenBank/DDBJ databases">
        <title>Sequencing the genomes of 1000 actinobacteria strains.</title>
        <authorList>
            <person name="Klenk H.-P."/>
        </authorList>
    </citation>
    <scope>NUCLEOTIDE SEQUENCE [LARGE SCALE GENOMIC DNA]</scope>
    <source>
        <strain evidence="3 4">DSM 26341</strain>
    </source>
</reference>
<dbReference type="Pfam" id="PF11298">
    <property type="entry name" value="DUF3099"/>
    <property type="match status" value="1"/>
</dbReference>
<evidence type="ECO:0000313" key="3">
    <source>
        <dbReference type="EMBL" id="NYI68507.1"/>
    </source>
</evidence>
<dbReference type="RefSeq" id="WP_179428848.1">
    <property type="nucleotide sequence ID" value="NZ_JACBZP010000001.1"/>
</dbReference>
<dbReference type="AlphaFoldDB" id="A0A7Z0D430"/>
<dbReference type="EMBL" id="JACBZP010000001">
    <property type="protein sequence ID" value="NYI68507.1"/>
    <property type="molecule type" value="Genomic_DNA"/>
</dbReference>
<evidence type="ECO:0000313" key="4">
    <source>
        <dbReference type="Proteomes" id="UP000539111"/>
    </source>
</evidence>
<feature type="region of interest" description="Disordered" evidence="1">
    <location>
        <begin position="76"/>
        <end position="116"/>
    </location>
</feature>
<name>A0A7Z0D430_9MICO</name>
<feature type="transmembrane region" description="Helical" evidence="2">
    <location>
        <begin position="28"/>
        <end position="46"/>
    </location>
</feature>
<dbReference type="InterPro" id="IPR021449">
    <property type="entry name" value="DUF3099"/>
</dbReference>
<keyword evidence="2" id="KW-0812">Transmembrane</keyword>
<evidence type="ECO:0008006" key="5">
    <source>
        <dbReference type="Google" id="ProtNLM"/>
    </source>
</evidence>
<organism evidence="3 4">
    <name type="scientific">Spelaeicoccus albus</name>
    <dbReference type="NCBI Taxonomy" id="1280376"/>
    <lineage>
        <taxon>Bacteria</taxon>
        <taxon>Bacillati</taxon>
        <taxon>Actinomycetota</taxon>
        <taxon>Actinomycetes</taxon>
        <taxon>Micrococcales</taxon>
        <taxon>Brevibacteriaceae</taxon>
        <taxon>Spelaeicoccus</taxon>
    </lineage>
</organism>
<evidence type="ECO:0000256" key="2">
    <source>
        <dbReference type="SAM" id="Phobius"/>
    </source>
</evidence>
<keyword evidence="4" id="KW-1185">Reference proteome</keyword>
<sequence>MSTHHQVHRVTDAPTTQAEDMKPRMLKYGISMGFRIVFFPIAVFFLDGWVRIAAMIIVLLLPWIAVVIANAGRETTPHSEDLIDTPSPDTQSGQPVVRGEIVDGSQKGARGNGGKS</sequence>
<accession>A0A7Z0D430</accession>
<feature type="transmembrane region" description="Helical" evidence="2">
    <location>
        <begin position="52"/>
        <end position="72"/>
    </location>
</feature>
<comment type="caution">
    <text evidence="3">The sequence shown here is derived from an EMBL/GenBank/DDBJ whole genome shotgun (WGS) entry which is preliminary data.</text>
</comment>
<evidence type="ECO:0000256" key="1">
    <source>
        <dbReference type="SAM" id="MobiDB-lite"/>
    </source>
</evidence>